<dbReference type="OrthoDB" id="4865570at2"/>
<dbReference type="InterPro" id="IPR008514">
    <property type="entry name" value="T6SS_Hcp"/>
</dbReference>
<dbReference type="Gene3D" id="2.30.110.20">
    <property type="entry name" value="Hcp1-like"/>
    <property type="match status" value="1"/>
</dbReference>
<sequence length="160" mass="16735">MAGDMFIEIEGIKGESIDSSHKEDIDILGWSWGVSQSGSMQSSSGGGAGRANVQDLSFSKYTDKSTALLVDACAVGKHVKKALITVRKSGGKPLEYFGILLEDVMISSVSMGGAQGSEMLSETVTLNFGKYTVIYIPQTKKGSGGAAITSGFDIPQNKSG</sequence>
<name>A0A5S9NXW2_9GAMM</name>
<dbReference type="AlphaFoldDB" id="A0A5S9NXW2"/>
<proteinExistence type="predicted"/>
<organism evidence="1 2">
    <name type="scientific">BD1-7 clade bacterium</name>
    <dbReference type="NCBI Taxonomy" id="2029982"/>
    <lineage>
        <taxon>Bacteria</taxon>
        <taxon>Pseudomonadati</taxon>
        <taxon>Pseudomonadota</taxon>
        <taxon>Gammaproteobacteria</taxon>
        <taxon>Cellvibrionales</taxon>
        <taxon>Spongiibacteraceae</taxon>
        <taxon>BD1-7 clade</taxon>
    </lineage>
</organism>
<protein>
    <submittedName>
        <fullName evidence="1">Protein hcp1</fullName>
    </submittedName>
</protein>
<dbReference type="SUPFAM" id="SSF141452">
    <property type="entry name" value="Hcp1-like"/>
    <property type="match status" value="1"/>
</dbReference>
<dbReference type="Proteomes" id="UP000434580">
    <property type="component" value="Unassembled WGS sequence"/>
</dbReference>
<evidence type="ECO:0000313" key="1">
    <source>
        <dbReference type="EMBL" id="CAA0095689.1"/>
    </source>
</evidence>
<dbReference type="PANTHER" id="PTHR36152">
    <property type="entry name" value="CYTOPLASMIC PROTEIN-RELATED"/>
    <property type="match status" value="1"/>
</dbReference>
<evidence type="ECO:0000313" key="2">
    <source>
        <dbReference type="Proteomes" id="UP000434580"/>
    </source>
</evidence>
<accession>A0A5S9NXW2</accession>
<dbReference type="Pfam" id="PF05638">
    <property type="entry name" value="T6SS_HCP"/>
    <property type="match status" value="1"/>
</dbReference>
<reference evidence="1 2" key="1">
    <citation type="submission" date="2019-11" db="EMBL/GenBank/DDBJ databases">
        <authorList>
            <person name="Holert J."/>
        </authorList>
    </citation>
    <scope>NUCLEOTIDE SEQUENCE [LARGE SCALE GENOMIC DNA]</scope>
    <source>
        <strain evidence="1">BC5_2</strain>
    </source>
</reference>
<dbReference type="InterPro" id="IPR053165">
    <property type="entry name" value="HSI-I_assembly_Hcp1"/>
</dbReference>
<gene>
    <name evidence="1" type="primary">hcp1_3</name>
    <name evidence="1" type="ORF">DPBNPPHM_03319</name>
</gene>
<dbReference type="EMBL" id="CACSII010000004">
    <property type="protein sequence ID" value="CAA0095689.1"/>
    <property type="molecule type" value="Genomic_DNA"/>
</dbReference>
<dbReference type="PANTHER" id="PTHR36152:SF5">
    <property type="entry name" value="PROTEIN HCP1"/>
    <property type="match status" value="1"/>
</dbReference>
<dbReference type="InterPro" id="IPR036624">
    <property type="entry name" value="Hcp1-lik_sf"/>
</dbReference>